<dbReference type="GO" id="GO:0016491">
    <property type="term" value="F:oxidoreductase activity"/>
    <property type="evidence" value="ECO:0007669"/>
    <property type="project" value="UniProtKB-KW"/>
</dbReference>
<proteinExistence type="inferred from homology"/>
<dbReference type="Gene3D" id="3.40.50.720">
    <property type="entry name" value="NAD(P)-binding Rossmann-like Domain"/>
    <property type="match status" value="1"/>
</dbReference>
<dbReference type="EMBL" id="MU004351">
    <property type="protein sequence ID" value="KAF2655313.1"/>
    <property type="molecule type" value="Genomic_DNA"/>
</dbReference>
<dbReference type="InterPro" id="IPR051911">
    <property type="entry name" value="SDR_oxidoreductase"/>
</dbReference>
<gene>
    <name evidence="4" type="ORF">K491DRAFT_679009</name>
</gene>
<dbReference type="InterPro" id="IPR002347">
    <property type="entry name" value="SDR_fam"/>
</dbReference>
<dbReference type="OrthoDB" id="1274115at2759"/>
<evidence type="ECO:0000313" key="5">
    <source>
        <dbReference type="Proteomes" id="UP000799324"/>
    </source>
</evidence>
<reference evidence="4" key="1">
    <citation type="journal article" date="2020" name="Stud. Mycol.">
        <title>101 Dothideomycetes genomes: a test case for predicting lifestyles and emergence of pathogens.</title>
        <authorList>
            <person name="Haridas S."/>
            <person name="Albert R."/>
            <person name="Binder M."/>
            <person name="Bloem J."/>
            <person name="Labutti K."/>
            <person name="Salamov A."/>
            <person name="Andreopoulos B."/>
            <person name="Baker S."/>
            <person name="Barry K."/>
            <person name="Bills G."/>
            <person name="Bluhm B."/>
            <person name="Cannon C."/>
            <person name="Castanera R."/>
            <person name="Culley D."/>
            <person name="Daum C."/>
            <person name="Ezra D."/>
            <person name="Gonzalez J."/>
            <person name="Henrissat B."/>
            <person name="Kuo A."/>
            <person name="Liang C."/>
            <person name="Lipzen A."/>
            <person name="Lutzoni F."/>
            <person name="Magnuson J."/>
            <person name="Mondo S."/>
            <person name="Nolan M."/>
            <person name="Ohm R."/>
            <person name="Pangilinan J."/>
            <person name="Park H.-J."/>
            <person name="Ramirez L."/>
            <person name="Alfaro M."/>
            <person name="Sun H."/>
            <person name="Tritt A."/>
            <person name="Yoshinaga Y."/>
            <person name="Zwiers L.-H."/>
            <person name="Turgeon B."/>
            <person name="Goodwin S."/>
            <person name="Spatafora J."/>
            <person name="Crous P."/>
            <person name="Grigoriev I."/>
        </authorList>
    </citation>
    <scope>NUCLEOTIDE SEQUENCE</scope>
    <source>
        <strain evidence="4">CBS 122681</strain>
    </source>
</reference>
<protein>
    <submittedName>
        <fullName evidence="4">NAD(P)-binding protein</fullName>
    </submittedName>
</protein>
<dbReference type="Proteomes" id="UP000799324">
    <property type="component" value="Unassembled WGS sequence"/>
</dbReference>
<dbReference type="PRINTS" id="PR00081">
    <property type="entry name" value="GDHRDH"/>
</dbReference>
<dbReference type="SUPFAM" id="SSF51735">
    <property type="entry name" value="NAD(P)-binding Rossmann-fold domains"/>
    <property type="match status" value="1"/>
</dbReference>
<evidence type="ECO:0000313" key="4">
    <source>
        <dbReference type="EMBL" id="KAF2655313.1"/>
    </source>
</evidence>
<dbReference type="PANTHER" id="PTHR43976:SF16">
    <property type="entry name" value="SHORT-CHAIN DEHYDROGENASE_REDUCTASE FAMILY PROTEIN"/>
    <property type="match status" value="1"/>
</dbReference>
<evidence type="ECO:0000256" key="2">
    <source>
        <dbReference type="ARBA" id="ARBA00023002"/>
    </source>
</evidence>
<dbReference type="CDD" id="cd05374">
    <property type="entry name" value="17beta-HSD-like_SDR_c"/>
    <property type="match status" value="1"/>
</dbReference>
<dbReference type="AlphaFoldDB" id="A0A6A6T8P4"/>
<dbReference type="PRINTS" id="PR00080">
    <property type="entry name" value="SDRFAMILY"/>
</dbReference>
<keyword evidence="2" id="KW-0560">Oxidoreductase</keyword>
<evidence type="ECO:0000256" key="1">
    <source>
        <dbReference type="ARBA" id="ARBA00006484"/>
    </source>
</evidence>
<name>A0A6A6T8P4_9PLEO</name>
<evidence type="ECO:0000256" key="3">
    <source>
        <dbReference type="RuleBase" id="RU000363"/>
    </source>
</evidence>
<dbReference type="InterPro" id="IPR036291">
    <property type="entry name" value="NAD(P)-bd_dom_sf"/>
</dbReference>
<sequence length="285" mass="30840">MPQLTWLITGCSSGFGETLARSILARGDKAIATARGPEIRLGALVEAGAKTYSLDVTGSQKSTTALFEQIVEENGAIDVLVNNAGYIHGGIAEELSIKDYVAQFETNFFGTVKCTHAILPHFRARKAGTIVFMGSMGGITGAVGAGPYCASKFALEGFYECLKQEIAHLNIQTLIFEPGLHRSKIMHPENLRFKKSGDVGDYDALRDGVAEYLENINGKQPGDPEKAVRIIIDVVKGEGVAEGKEKPERLPIGEDALDDMTKKYTAGLKICQDWEATIGHTEFDE</sequence>
<accession>A0A6A6T8P4</accession>
<organism evidence="4 5">
    <name type="scientific">Lophiostoma macrostomum CBS 122681</name>
    <dbReference type="NCBI Taxonomy" id="1314788"/>
    <lineage>
        <taxon>Eukaryota</taxon>
        <taxon>Fungi</taxon>
        <taxon>Dikarya</taxon>
        <taxon>Ascomycota</taxon>
        <taxon>Pezizomycotina</taxon>
        <taxon>Dothideomycetes</taxon>
        <taxon>Pleosporomycetidae</taxon>
        <taxon>Pleosporales</taxon>
        <taxon>Lophiostomataceae</taxon>
        <taxon>Lophiostoma</taxon>
    </lineage>
</organism>
<dbReference type="Pfam" id="PF00106">
    <property type="entry name" value="adh_short"/>
    <property type="match status" value="1"/>
</dbReference>
<dbReference type="PANTHER" id="PTHR43976">
    <property type="entry name" value="SHORT CHAIN DEHYDROGENASE"/>
    <property type="match status" value="1"/>
</dbReference>
<comment type="similarity">
    <text evidence="1 3">Belongs to the short-chain dehydrogenases/reductases (SDR) family.</text>
</comment>
<keyword evidence="5" id="KW-1185">Reference proteome</keyword>